<evidence type="ECO:0000313" key="2">
    <source>
        <dbReference type="EMBL" id="EHK49833.1"/>
    </source>
</evidence>
<dbReference type="eggNOG" id="ENOG502SEAR">
    <property type="taxonomic scope" value="Eukaryota"/>
</dbReference>
<sequence>MIAKLEATHLFSKAFFAAQLTYYGIPFKPSAKGSTLRALLRDEVCEGNCDTVPESVVELEAAMRRDYEPLYHKWESDFAAWSAEKERLDDEAFEKCKTPNERACFDVRRFLEHYYLTDGKPDPTKTPETLVLRTERRIGDLTWKTQDIPGLHIWNSTHNVMEPVTCFIGWDRDEIMRLGKEFSDRQREAEKARRRLKWEENMEAHKQYLARRQSKEGDADGEDEKSKTFDLSRLAGSYVIRCDAVLDGWDTEFTGDTLTMDVAPSSDDMLVAAYNLGIIRGTMTLCLSDDTLKEMFDPDEDEDEDSEASMSDEEDEDNEDKEDEDKEDDDKEDDGDGVDTEEPTNAKKRKASLKQEEDEDSSQQQPAKKRKTATQPTPSRRVYLRLEGYETGEGEELHVPDPGYIDFTSNDCIAFEGLMKTFTYVGSKVKFEGYKISDEPQREPDVYEYVFLGE</sequence>
<evidence type="ECO:0000313" key="3">
    <source>
        <dbReference type="Proteomes" id="UP000005426"/>
    </source>
</evidence>
<dbReference type="OrthoDB" id="4630416at2759"/>
<dbReference type="AlphaFoldDB" id="G9NGT4"/>
<gene>
    <name evidence="2" type="ORF">TRIATDRAFT_297265</name>
</gene>
<dbReference type="GeneID" id="25780718"/>
<keyword evidence="3" id="KW-1185">Reference proteome</keyword>
<dbReference type="KEGG" id="tatv:25780718"/>
<dbReference type="STRING" id="452589.G9NGT4"/>
<organism evidence="2 3">
    <name type="scientific">Hypocrea atroviridis (strain ATCC 20476 / IMI 206040)</name>
    <name type="common">Trichoderma atroviride</name>
    <dbReference type="NCBI Taxonomy" id="452589"/>
    <lineage>
        <taxon>Eukaryota</taxon>
        <taxon>Fungi</taxon>
        <taxon>Dikarya</taxon>
        <taxon>Ascomycota</taxon>
        <taxon>Pezizomycotina</taxon>
        <taxon>Sordariomycetes</taxon>
        <taxon>Hypocreomycetidae</taxon>
        <taxon>Hypocreales</taxon>
        <taxon>Hypocreaceae</taxon>
        <taxon>Trichoderma</taxon>
    </lineage>
</organism>
<proteinExistence type="predicted"/>
<evidence type="ECO:0000256" key="1">
    <source>
        <dbReference type="SAM" id="MobiDB-lite"/>
    </source>
</evidence>
<protein>
    <submittedName>
        <fullName evidence="2">Uncharacterized protein</fullName>
    </submittedName>
</protein>
<dbReference type="OMA" id="CKTPGER"/>
<dbReference type="HOGENOM" id="CLU_515802_0_0_1"/>
<comment type="caution">
    <text evidence="2">The sequence shown here is derived from an EMBL/GenBank/DDBJ whole genome shotgun (WGS) entry which is preliminary data.</text>
</comment>
<feature type="compositionally biased region" description="Acidic residues" evidence="1">
    <location>
        <begin position="297"/>
        <end position="342"/>
    </location>
</feature>
<feature type="region of interest" description="Disordered" evidence="1">
    <location>
        <begin position="295"/>
        <end position="381"/>
    </location>
</feature>
<accession>G9NGT4</accession>
<name>G9NGT4_HYPAI</name>
<dbReference type="EMBL" id="ABDG02000015">
    <property type="protein sequence ID" value="EHK49833.1"/>
    <property type="molecule type" value="Genomic_DNA"/>
</dbReference>
<reference evidence="2 3" key="1">
    <citation type="journal article" date="2011" name="Genome Biol.">
        <title>Comparative genome sequence analysis underscores mycoparasitism as the ancestral life style of Trichoderma.</title>
        <authorList>
            <person name="Kubicek C.P."/>
            <person name="Herrera-Estrella A."/>
            <person name="Seidl-Seiboth V."/>
            <person name="Martinez D.A."/>
            <person name="Druzhinina I.S."/>
            <person name="Thon M."/>
            <person name="Zeilinger S."/>
            <person name="Casas-Flores S."/>
            <person name="Horwitz B.A."/>
            <person name="Mukherjee P.K."/>
            <person name="Mukherjee M."/>
            <person name="Kredics L."/>
            <person name="Alcaraz L.D."/>
            <person name="Aerts A."/>
            <person name="Antal Z."/>
            <person name="Atanasova L."/>
            <person name="Cervantes-Badillo M.G."/>
            <person name="Challacombe J."/>
            <person name="Chertkov O."/>
            <person name="McCluskey K."/>
            <person name="Coulpier F."/>
            <person name="Deshpande N."/>
            <person name="von Doehren H."/>
            <person name="Ebbole D.J."/>
            <person name="Esquivel-Naranjo E.U."/>
            <person name="Fekete E."/>
            <person name="Flipphi M."/>
            <person name="Glaser F."/>
            <person name="Gomez-Rodriguez E.Y."/>
            <person name="Gruber S."/>
            <person name="Han C."/>
            <person name="Henrissat B."/>
            <person name="Hermosa R."/>
            <person name="Hernandez-Onate M."/>
            <person name="Karaffa L."/>
            <person name="Kosti I."/>
            <person name="Le Crom S."/>
            <person name="Lindquist E."/>
            <person name="Lucas S."/>
            <person name="Luebeck M."/>
            <person name="Luebeck P.S."/>
            <person name="Margeot A."/>
            <person name="Metz B."/>
            <person name="Misra M."/>
            <person name="Nevalainen H."/>
            <person name="Omann M."/>
            <person name="Packer N."/>
            <person name="Perrone G."/>
            <person name="Uresti-Rivera E.E."/>
            <person name="Salamov A."/>
            <person name="Schmoll M."/>
            <person name="Seiboth B."/>
            <person name="Shapiro H."/>
            <person name="Sukno S."/>
            <person name="Tamayo-Ramos J.A."/>
            <person name="Tisch D."/>
            <person name="Wiest A."/>
            <person name="Wilkinson H.H."/>
            <person name="Zhang M."/>
            <person name="Coutinho P.M."/>
            <person name="Kenerley C.M."/>
            <person name="Monte E."/>
            <person name="Baker S.E."/>
            <person name="Grigoriev I.V."/>
        </authorList>
    </citation>
    <scope>NUCLEOTIDE SEQUENCE [LARGE SCALE GENOMIC DNA]</scope>
    <source>
        <strain evidence="3">ATCC 20476 / IMI 206040</strain>
    </source>
</reference>
<dbReference type="Proteomes" id="UP000005426">
    <property type="component" value="Unassembled WGS sequence"/>
</dbReference>